<reference evidence="6 7" key="1">
    <citation type="submission" date="2019-12" db="EMBL/GenBank/DDBJ databases">
        <authorList>
            <person name="Yuan C.-G."/>
        </authorList>
    </citation>
    <scope>NUCLEOTIDE SEQUENCE [LARGE SCALE GENOMIC DNA]</scope>
    <source>
        <strain evidence="6 7">KCTC 23863</strain>
    </source>
</reference>
<gene>
    <name evidence="6" type="ORF">GR328_18475</name>
</gene>
<evidence type="ECO:0000256" key="3">
    <source>
        <dbReference type="ARBA" id="ARBA00022989"/>
    </source>
</evidence>
<protein>
    <submittedName>
        <fullName evidence="6">DUF1232 domain-containing protein</fullName>
    </submittedName>
</protein>
<dbReference type="Proteomes" id="UP000436483">
    <property type="component" value="Unassembled WGS sequence"/>
</dbReference>
<dbReference type="PIRSF" id="PIRSF031804">
    <property type="entry name" value="UCP031804"/>
    <property type="match status" value="1"/>
</dbReference>
<dbReference type="InterPro" id="IPR010652">
    <property type="entry name" value="DUF1232"/>
</dbReference>
<evidence type="ECO:0000256" key="1">
    <source>
        <dbReference type="ARBA" id="ARBA00004127"/>
    </source>
</evidence>
<reference evidence="6 7" key="2">
    <citation type="submission" date="2020-01" db="EMBL/GenBank/DDBJ databases">
        <title>Microvirga sp. nov., an arsenate reduction bacterium isolated from Tibet hotspring sediments.</title>
        <authorList>
            <person name="Xian W.-D."/>
            <person name="Li W.-J."/>
        </authorList>
    </citation>
    <scope>NUCLEOTIDE SEQUENCE [LARGE SCALE GENOMIC DNA]</scope>
    <source>
        <strain evidence="6 7">KCTC 23863</strain>
    </source>
</reference>
<dbReference type="InterPro" id="IPR016983">
    <property type="entry name" value="UCP031804"/>
</dbReference>
<keyword evidence="2" id="KW-0812">Transmembrane</keyword>
<feature type="domain" description="DUF1232" evidence="5">
    <location>
        <begin position="64"/>
        <end position="99"/>
    </location>
</feature>
<keyword evidence="3" id="KW-1133">Transmembrane helix</keyword>
<dbReference type="EMBL" id="WURB01000016">
    <property type="protein sequence ID" value="MXQ13413.1"/>
    <property type="molecule type" value="Genomic_DNA"/>
</dbReference>
<keyword evidence="7" id="KW-1185">Reference proteome</keyword>
<proteinExistence type="predicted"/>
<comment type="subcellular location">
    <subcellularLocation>
        <location evidence="1">Endomembrane system</location>
        <topology evidence="1">Multi-pass membrane protein</topology>
    </subcellularLocation>
</comment>
<evidence type="ECO:0000256" key="2">
    <source>
        <dbReference type="ARBA" id="ARBA00022692"/>
    </source>
</evidence>
<evidence type="ECO:0000313" key="7">
    <source>
        <dbReference type="Proteomes" id="UP000436483"/>
    </source>
</evidence>
<dbReference type="AlphaFoldDB" id="A0A7X3SQM2"/>
<evidence type="ECO:0000313" key="6">
    <source>
        <dbReference type="EMBL" id="MXQ13413.1"/>
    </source>
</evidence>
<sequence>MSEPFIKPFTKAEMDAMRATTRDEEGLKRRFWDKLRRVAGRIPFAEDLVAAFYCATDPKTPSRVKLILLGAIAYFVLPLDAVSDLLPLLGFADDAAVLAAAISQVASSITEEHRAMAREALGEAVSKAG</sequence>
<accession>A0A7X3SQM2</accession>
<name>A0A7X3SQM2_9HYPH</name>
<comment type="caution">
    <text evidence="6">The sequence shown here is derived from an EMBL/GenBank/DDBJ whole genome shotgun (WGS) entry which is preliminary data.</text>
</comment>
<keyword evidence="4" id="KW-0472">Membrane</keyword>
<dbReference type="Pfam" id="PF06803">
    <property type="entry name" value="DUF1232"/>
    <property type="match status" value="1"/>
</dbReference>
<dbReference type="GO" id="GO:0012505">
    <property type="term" value="C:endomembrane system"/>
    <property type="evidence" value="ECO:0007669"/>
    <property type="project" value="UniProtKB-SubCell"/>
</dbReference>
<evidence type="ECO:0000259" key="5">
    <source>
        <dbReference type="Pfam" id="PF06803"/>
    </source>
</evidence>
<organism evidence="6 7">
    <name type="scientific">Microvirga makkahensis</name>
    <dbReference type="NCBI Taxonomy" id="1128670"/>
    <lineage>
        <taxon>Bacteria</taxon>
        <taxon>Pseudomonadati</taxon>
        <taxon>Pseudomonadota</taxon>
        <taxon>Alphaproteobacteria</taxon>
        <taxon>Hyphomicrobiales</taxon>
        <taxon>Methylobacteriaceae</taxon>
        <taxon>Microvirga</taxon>
    </lineage>
</organism>
<dbReference type="OrthoDB" id="9813247at2"/>
<evidence type="ECO:0000256" key="4">
    <source>
        <dbReference type="ARBA" id="ARBA00023136"/>
    </source>
</evidence>